<evidence type="ECO:0000313" key="4">
    <source>
        <dbReference type="Proteomes" id="UP000326331"/>
    </source>
</evidence>
<dbReference type="EMBL" id="CP042829">
    <property type="protein sequence ID" value="QFG04108.1"/>
    <property type="molecule type" value="Genomic_DNA"/>
</dbReference>
<reference evidence="3 4" key="1">
    <citation type="submission" date="2019-08" db="EMBL/GenBank/DDBJ databases">
        <authorList>
            <person name="Toschakov S.V."/>
        </authorList>
    </citation>
    <scope>NUCLEOTIDE SEQUENCE [LARGE SCALE GENOMIC DNA]</scope>
    <source>
        <strain evidence="3 4">3753O</strain>
    </source>
</reference>
<feature type="region of interest" description="Disordered" evidence="1">
    <location>
        <begin position="1"/>
        <end position="59"/>
    </location>
</feature>
<dbReference type="SUPFAM" id="SSF54427">
    <property type="entry name" value="NTF2-like"/>
    <property type="match status" value="2"/>
</dbReference>
<dbReference type="Pfam" id="PF12680">
    <property type="entry name" value="SnoaL_2"/>
    <property type="match status" value="1"/>
</dbReference>
<evidence type="ECO:0000313" key="3">
    <source>
        <dbReference type="EMBL" id="QFG04108.1"/>
    </source>
</evidence>
<sequence length="333" mass="37037">MPLTRDPSTKGRGSGPEMRASGTESGRGRRFYPSPTVPKPFSDPFREPGYNPADPSAGGRARMSHIPAVNALITAINFDRFAEIEARHRPDAVFQSFRGPTLRDAVSIADWHREFLRDYQDCNYADLEYIEEGNTVAVRATIEAKGYDWRPFTQRVIEVFEFESHDEEEVARRRLYATLRDITLDKPATAALNDALGYRGGSPSQTRQVVKAFYDALLAGDREAAAAQLSAKATVIDGVYGVATGPENVLGLFASIPMPAFGKLRVTNLLAGDHMAMVELAIDPARPRYADWVRLVDGKIQVIEGYAMLRELGINPYENYAHDRHPRRAILPI</sequence>
<proteinExistence type="predicted"/>
<protein>
    <submittedName>
        <fullName evidence="3">Nuclear transport factor 2 family protein</fullName>
    </submittedName>
</protein>
<accession>A0ABX6C4B9</accession>
<evidence type="ECO:0000256" key="1">
    <source>
        <dbReference type="SAM" id="MobiDB-lite"/>
    </source>
</evidence>
<dbReference type="InterPro" id="IPR037401">
    <property type="entry name" value="SnoaL-like"/>
</dbReference>
<feature type="domain" description="SnoaL-like" evidence="2">
    <location>
        <begin position="69"/>
        <end position="163"/>
    </location>
</feature>
<keyword evidence="4" id="KW-1185">Reference proteome</keyword>
<dbReference type="InterPro" id="IPR032710">
    <property type="entry name" value="NTF2-like_dom_sf"/>
</dbReference>
<dbReference type="Proteomes" id="UP000326331">
    <property type="component" value="Chromosome"/>
</dbReference>
<organism evidence="3 4">
    <name type="scientific">Tepidiforma bonchosmolovskayae</name>
    <dbReference type="NCBI Taxonomy" id="2601677"/>
    <lineage>
        <taxon>Bacteria</taxon>
        <taxon>Bacillati</taxon>
        <taxon>Chloroflexota</taxon>
        <taxon>Tepidiformia</taxon>
        <taxon>Tepidiformales</taxon>
        <taxon>Tepidiformaceae</taxon>
        <taxon>Tepidiforma</taxon>
    </lineage>
</organism>
<evidence type="ECO:0000259" key="2">
    <source>
        <dbReference type="Pfam" id="PF12680"/>
    </source>
</evidence>
<dbReference type="Gene3D" id="3.10.450.50">
    <property type="match status" value="2"/>
</dbReference>
<name>A0ABX6C4B9_9CHLR</name>
<reference evidence="3 4" key="2">
    <citation type="submission" date="2019-10" db="EMBL/GenBank/DDBJ databases">
        <title>Thermopilla bonchosmolovskayae gen. nov., sp. nov., a moderately thermophilic Chloroflexi bacterium from a Chukotka hot spring (Arctic, Russia), representing a novel classis Thermopillaia, which include previously uncultivated lineage OLB14.</title>
        <authorList>
            <person name="Kochetkova T.V."/>
            <person name="Zayulina K.S."/>
            <person name="Zhigarkov V.S."/>
            <person name="Minaev N.V."/>
            <person name="Novikov A."/>
            <person name="Toshchakov S.V."/>
            <person name="Elcheninov A.G."/>
            <person name="Kublanov I.V."/>
        </authorList>
    </citation>
    <scope>NUCLEOTIDE SEQUENCE [LARGE SCALE GENOMIC DNA]</scope>
    <source>
        <strain evidence="3 4">3753O</strain>
    </source>
</reference>
<gene>
    <name evidence="3" type="ORF">Tbon_12755</name>
</gene>